<dbReference type="GO" id="GO:0030245">
    <property type="term" value="P:cellulose catabolic process"/>
    <property type="evidence" value="ECO:0007669"/>
    <property type="project" value="UniProtKB-KW"/>
</dbReference>
<feature type="chain" id="PRO_5023149359" description="lytic cellulose monooxygenase (C4-dehydrogenating)" evidence="13">
    <location>
        <begin position="22"/>
        <end position="249"/>
    </location>
</feature>
<comment type="catalytic activity">
    <reaction evidence="11">
        <text>[(1-&gt;4)-beta-D-glucosyl]n+m + reduced acceptor + O2 = 4-dehydro-beta-D-glucosyl-[(1-&gt;4)-beta-D-glucosyl]n-1 + [(1-&gt;4)-beta-D-glucosyl]m + acceptor + H2O.</text>
        <dbReference type="EC" id="1.14.99.56"/>
    </reaction>
</comment>
<evidence type="ECO:0000256" key="5">
    <source>
        <dbReference type="ARBA" id="ARBA00023008"/>
    </source>
</evidence>
<evidence type="ECO:0000313" key="15">
    <source>
        <dbReference type="EMBL" id="TFK45709.1"/>
    </source>
</evidence>
<dbReference type="Proteomes" id="UP000305948">
    <property type="component" value="Unassembled WGS sequence"/>
</dbReference>
<feature type="signal peptide" evidence="13">
    <location>
        <begin position="1"/>
        <end position="21"/>
    </location>
</feature>
<dbReference type="Pfam" id="PF03443">
    <property type="entry name" value="AA9"/>
    <property type="match status" value="1"/>
</dbReference>
<dbReference type="STRING" id="5364.A0A5C3MJW6"/>
<keyword evidence="4" id="KW-0560">Oxidoreductase</keyword>
<dbReference type="InterPro" id="IPR005103">
    <property type="entry name" value="AA9_LPMO"/>
</dbReference>
<evidence type="ECO:0000256" key="13">
    <source>
        <dbReference type="SAM" id="SignalP"/>
    </source>
</evidence>
<evidence type="ECO:0000256" key="9">
    <source>
        <dbReference type="ARBA" id="ARBA00023326"/>
    </source>
</evidence>
<evidence type="ECO:0000256" key="11">
    <source>
        <dbReference type="ARBA" id="ARBA00045077"/>
    </source>
</evidence>
<dbReference type="GO" id="GO:0004497">
    <property type="term" value="F:monooxygenase activity"/>
    <property type="evidence" value="ECO:0007669"/>
    <property type="project" value="UniProtKB-KW"/>
</dbReference>
<dbReference type="EC" id="1.14.99.56" evidence="12"/>
<keyword evidence="7" id="KW-1015">Disulfide bond</keyword>
<dbReference type="EMBL" id="ML213537">
    <property type="protein sequence ID" value="TFK45709.1"/>
    <property type="molecule type" value="Genomic_DNA"/>
</dbReference>
<keyword evidence="5" id="KW-0186">Copper</keyword>
<dbReference type="GO" id="GO:0046872">
    <property type="term" value="F:metal ion binding"/>
    <property type="evidence" value="ECO:0007669"/>
    <property type="project" value="UniProtKB-KW"/>
</dbReference>
<dbReference type="CDD" id="cd21175">
    <property type="entry name" value="LPMO_AA9"/>
    <property type="match status" value="1"/>
</dbReference>
<accession>A0A5C3MJW6</accession>
<keyword evidence="13" id="KW-0732">Signal</keyword>
<reference evidence="15 16" key="1">
    <citation type="journal article" date="2019" name="Nat. Ecol. Evol.">
        <title>Megaphylogeny resolves global patterns of mushroom evolution.</title>
        <authorList>
            <person name="Varga T."/>
            <person name="Krizsan K."/>
            <person name="Foldi C."/>
            <person name="Dima B."/>
            <person name="Sanchez-Garcia M."/>
            <person name="Sanchez-Ramirez S."/>
            <person name="Szollosi G.J."/>
            <person name="Szarkandi J.G."/>
            <person name="Papp V."/>
            <person name="Albert L."/>
            <person name="Andreopoulos W."/>
            <person name="Angelini C."/>
            <person name="Antonin V."/>
            <person name="Barry K.W."/>
            <person name="Bougher N.L."/>
            <person name="Buchanan P."/>
            <person name="Buyck B."/>
            <person name="Bense V."/>
            <person name="Catcheside P."/>
            <person name="Chovatia M."/>
            <person name="Cooper J."/>
            <person name="Damon W."/>
            <person name="Desjardin D."/>
            <person name="Finy P."/>
            <person name="Geml J."/>
            <person name="Haridas S."/>
            <person name="Hughes K."/>
            <person name="Justo A."/>
            <person name="Karasinski D."/>
            <person name="Kautmanova I."/>
            <person name="Kiss B."/>
            <person name="Kocsube S."/>
            <person name="Kotiranta H."/>
            <person name="LaButti K.M."/>
            <person name="Lechner B.E."/>
            <person name="Liimatainen K."/>
            <person name="Lipzen A."/>
            <person name="Lukacs Z."/>
            <person name="Mihaltcheva S."/>
            <person name="Morgado L.N."/>
            <person name="Niskanen T."/>
            <person name="Noordeloos M.E."/>
            <person name="Ohm R.A."/>
            <person name="Ortiz-Santana B."/>
            <person name="Ovrebo C."/>
            <person name="Racz N."/>
            <person name="Riley R."/>
            <person name="Savchenko A."/>
            <person name="Shiryaev A."/>
            <person name="Soop K."/>
            <person name="Spirin V."/>
            <person name="Szebenyi C."/>
            <person name="Tomsovsky M."/>
            <person name="Tulloss R.E."/>
            <person name="Uehling J."/>
            <person name="Grigoriev I.V."/>
            <person name="Vagvolgyi C."/>
            <person name="Papp T."/>
            <person name="Martin F.M."/>
            <person name="Miettinen O."/>
            <person name="Hibbett D.S."/>
            <person name="Nagy L.G."/>
        </authorList>
    </citation>
    <scope>NUCLEOTIDE SEQUENCE [LARGE SCALE GENOMIC DNA]</scope>
    <source>
        <strain evidence="15 16">OMC1185</strain>
    </source>
</reference>
<keyword evidence="8" id="KW-0119">Carbohydrate metabolism</keyword>
<organism evidence="15 16">
    <name type="scientific">Heliocybe sulcata</name>
    <dbReference type="NCBI Taxonomy" id="5364"/>
    <lineage>
        <taxon>Eukaryota</taxon>
        <taxon>Fungi</taxon>
        <taxon>Dikarya</taxon>
        <taxon>Basidiomycota</taxon>
        <taxon>Agaricomycotina</taxon>
        <taxon>Agaricomycetes</taxon>
        <taxon>Gloeophyllales</taxon>
        <taxon>Gloeophyllaceae</taxon>
        <taxon>Heliocybe</taxon>
    </lineage>
</organism>
<keyword evidence="16" id="KW-1185">Reference proteome</keyword>
<feature type="domain" description="Auxiliary Activity family 9 catalytic" evidence="14">
    <location>
        <begin position="20"/>
        <end position="237"/>
    </location>
</feature>
<evidence type="ECO:0000256" key="12">
    <source>
        <dbReference type="ARBA" id="ARBA00047174"/>
    </source>
</evidence>
<dbReference type="AlphaFoldDB" id="A0A5C3MJW6"/>
<dbReference type="PANTHER" id="PTHR33353:SF6">
    <property type="entry name" value="ENDOGLUCANASE IV"/>
    <property type="match status" value="1"/>
</dbReference>
<evidence type="ECO:0000256" key="7">
    <source>
        <dbReference type="ARBA" id="ARBA00023157"/>
    </source>
</evidence>
<evidence type="ECO:0000256" key="8">
    <source>
        <dbReference type="ARBA" id="ARBA00023277"/>
    </source>
</evidence>
<comment type="similarity">
    <text evidence="10">Belongs to the polysaccharide monooxygenase AA9 family.</text>
</comment>
<evidence type="ECO:0000256" key="2">
    <source>
        <dbReference type="ARBA" id="ARBA00022723"/>
    </source>
</evidence>
<dbReference type="InterPro" id="IPR049892">
    <property type="entry name" value="AA9"/>
</dbReference>
<evidence type="ECO:0000256" key="3">
    <source>
        <dbReference type="ARBA" id="ARBA00023001"/>
    </source>
</evidence>
<sequence>MFRAQILLPLLALSMRVVAHGNVDTVTISGQVYTAYQPYQDPYKNPVPDRIERAIPGNGPVEDVTLLDIQCNGQGGTGAKPAALVASAAAGDQMSFHWTDWPSSHVGPVITYMGAVPSNTDITEYAPTGSDVVWFKIDEGGYENGKWAGTDILTSQNSTWTVTIPSALKAGQYLVRHEIIALHSAGSYPGAQFYPDCFQIELTGSGTETPVSDALVAFPGAYTADTPGIVFNVYNGKPDAQQSGDAPLK</sequence>
<gene>
    <name evidence="15" type="ORF">OE88DRAFT_1639380</name>
</gene>
<dbReference type="Gene3D" id="2.70.50.70">
    <property type="match status" value="1"/>
</dbReference>
<evidence type="ECO:0000256" key="10">
    <source>
        <dbReference type="ARBA" id="ARBA00044502"/>
    </source>
</evidence>
<keyword evidence="3" id="KW-0136">Cellulose degradation</keyword>
<evidence type="ECO:0000256" key="4">
    <source>
        <dbReference type="ARBA" id="ARBA00023002"/>
    </source>
</evidence>
<evidence type="ECO:0000313" key="16">
    <source>
        <dbReference type="Proteomes" id="UP000305948"/>
    </source>
</evidence>
<dbReference type="OrthoDB" id="4849160at2759"/>
<evidence type="ECO:0000256" key="1">
    <source>
        <dbReference type="ARBA" id="ARBA00001973"/>
    </source>
</evidence>
<comment type="cofactor">
    <cofactor evidence="1">
        <name>Cu(2+)</name>
        <dbReference type="ChEBI" id="CHEBI:29036"/>
    </cofactor>
</comment>
<keyword evidence="2" id="KW-0479">Metal-binding</keyword>
<name>A0A5C3MJW6_9AGAM</name>
<protein>
    <recommendedName>
        <fullName evidence="12">lytic cellulose monooxygenase (C4-dehydrogenating)</fullName>
        <ecNumber evidence="12">1.14.99.56</ecNumber>
    </recommendedName>
</protein>
<keyword evidence="6" id="KW-0503">Monooxygenase</keyword>
<evidence type="ECO:0000259" key="14">
    <source>
        <dbReference type="Pfam" id="PF03443"/>
    </source>
</evidence>
<dbReference type="PANTHER" id="PTHR33353">
    <property type="entry name" value="PUTATIVE (AFU_ORTHOLOGUE AFUA_1G12560)-RELATED"/>
    <property type="match status" value="1"/>
</dbReference>
<evidence type="ECO:0000256" key="6">
    <source>
        <dbReference type="ARBA" id="ARBA00023033"/>
    </source>
</evidence>
<proteinExistence type="inferred from homology"/>
<keyword evidence="9" id="KW-0624">Polysaccharide degradation</keyword>